<sequence>MTPEEIAERQFISIASALDVTQATIRAGMVASSLPDLLCGVRDMTRHWKIDGGVDRHVEIAWQLRSSGNIRQFRLGATIAANLMCDPEIKPFLIASDKPPPWATHTEQWRKFLTFQFKVAEDFLDIHSDRYVAGHPRPYAHAGNFNENVALNRRKPTDAHSGANLGIGATTSE</sequence>
<dbReference type="EMBL" id="FXYH01000004">
    <property type="protein sequence ID" value="SMX38688.1"/>
    <property type="molecule type" value="Genomic_DNA"/>
</dbReference>
<protein>
    <submittedName>
        <fullName evidence="1">Uncharacterized protein</fullName>
    </submittedName>
</protein>
<gene>
    <name evidence="1" type="ORF">PEV8663_01491</name>
</gene>
<organism evidence="1 2">
    <name type="scientific">Pelagimonas varians</name>
    <dbReference type="NCBI Taxonomy" id="696760"/>
    <lineage>
        <taxon>Bacteria</taxon>
        <taxon>Pseudomonadati</taxon>
        <taxon>Pseudomonadota</taxon>
        <taxon>Alphaproteobacteria</taxon>
        <taxon>Rhodobacterales</taxon>
        <taxon>Roseobacteraceae</taxon>
        <taxon>Pelagimonas</taxon>
    </lineage>
</organism>
<reference evidence="1 2" key="1">
    <citation type="submission" date="2017-05" db="EMBL/GenBank/DDBJ databases">
        <authorList>
            <person name="Song R."/>
            <person name="Chenine A.L."/>
            <person name="Ruprecht R.M."/>
        </authorList>
    </citation>
    <scope>NUCLEOTIDE SEQUENCE [LARGE SCALE GENOMIC DNA]</scope>
    <source>
        <strain evidence="1 2">CECT 8663</strain>
    </source>
</reference>
<name>A0A238K732_9RHOB</name>
<evidence type="ECO:0000313" key="2">
    <source>
        <dbReference type="Proteomes" id="UP000220836"/>
    </source>
</evidence>
<evidence type="ECO:0000313" key="1">
    <source>
        <dbReference type="EMBL" id="SMX38688.1"/>
    </source>
</evidence>
<proteinExistence type="predicted"/>
<accession>A0A238K732</accession>
<keyword evidence="2" id="KW-1185">Reference proteome</keyword>
<dbReference type="Proteomes" id="UP000220836">
    <property type="component" value="Unassembled WGS sequence"/>
</dbReference>
<dbReference type="AlphaFoldDB" id="A0A238K732"/>